<dbReference type="Pfam" id="PF13765">
    <property type="entry name" value="PRY"/>
    <property type="match status" value="1"/>
</dbReference>
<feature type="domain" description="B30.2/SPRY" evidence="9">
    <location>
        <begin position="276"/>
        <end position="469"/>
    </location>
</feature>
<evidence type="ECO:0000259" key="7">
    <source>
        <dbReference type="PROSITE" id="PS50089"/>
    </source>
</evidence>
<dbReference type="SUPFAM" id="SSF57850">
    <property type="entry name" value="RING/U-box"/>
    <property type="match status" value="1"/>
</dbReference>
<dbReference type="PROSITE" id="PS00518">
    <property type="entry name" value="ZF_RING_1"/>
    <property type="match status" value="1"/>
</dbReference>
<dbReference type="GO" id="GO:0008270">
    <property type="term" value="F:zinc ion binding"/>
    <property type="evidence" value="ECO:0007669"/>
    <property type="project" value="UniProtKB-KW"/>
</dbReference>
<dbReference type="AlphaFoldDB" id="A0AAV7Q486"/>
<evidence type="ECO:0000256" key="4">
    <source>
        <dbReference type="ARBA" id="ARBA00023054"/>
    </source>
</evidence>
<keyword evidence="1" id="KW-0479">Metal-binding</keyword>
<dbReference type="InterPro" id="IPR000315">
    <property type="entry name" value="Znf_B-box"/>
</dbReference>
<feature type="domain" description="RING-type" evidence="7">
    <location>
        <begin position="16"/>
        <end position="57"/>
    </location>
</feature>
<dbReference type="Proteomes" id="UP001066276">
    <property type="component" value="Chromosome 6"/>
</dbReference>
<organism evidence="10 11">
    <name type="scientific">Pleurodeles waltl</name>
    <name type="common">Iberian ribbed newt</name>
    <dbReference type="NCBI Taxonomy" id="8319"/>
    <lineage>
        <taxon>Eukaryota</taxon>
        <taxon>Metazoa</taxon>
        <taxon>Chordata</taxon>
        <taxon>Craniata</taxon>
        <taxon>Vertebrata</taxon>
        <taxon>Euteleostomi</taxon>
        <taxon>Amphibia</taxon>
        <taxon>Batrachia</taxon>
        <taxon>Caudata</taxon>
        <taxon>Salamandroidea</taxon>
        <taxon>Salamandridae</taxon>
        <taxon>Pleurodelinae</taxon>
        <taxon>Pleurodeles</taxon>
    </lineage>
</organism>
<dbReference type="PROSITE" id="PS50119">
    <property type="entry name" value="ZF_BBOX"/>
    <property type="match status" value="1"/>
</dbReference>
<proteinExistence type="predicted"/>
<dbReference type="SMART" id="SM00589">
    <property type="entry name" value="PRY"/>
    <property type="match status" value="1"/>
</dbReference>
<dbReference type="FunFam" id="2.60.120.920:FF:000004">
    <property type="entry name" value="Butyrophilin subfamily 1 member A1"/>
    <property type="match status" value="1"/>
</dbReference>
<dbReference type="InterPro" id="IPR043136">
    <property type="entry name" value="B30.2/SPRY_sf"/>
</dbReference>
<dbReference type="InterPro" id="IPR003877">
    <property type="entry name" value="SPRY_dom"/>
</dbReference>
<evidence type="ECO:0000313" key="10">
    <source>
        <dbReference type="EMBL" id="KAJ1134970.1"/>
    </source>
</evidence>
<name>A0AAV7Q486_PLEWA</name>
<evidence type="ECO:0000256" key="6">
    <source>
        <dbReference type="SAM" id="Coils"/>
    </source>
</evidence>
<dbReference type="SMART" id="SM00184">
    <property type="entry name" value="RING"/>
    <property type="match status" value="1"/>
</dbReference>
<dbReference type="InterPro" id="IPR017907">
    <property type="entry name" value="Znf_RING_CS"/>
</dbReference>
<sequence>MPAASHLRSLKEEAICSLCLDYFTDPVSVECGHTFCLSCITDFWEWVQTDFPCPQCREILQINTLRPNKQLANMVEILKHIYTLGATPQILCRENEQKLKLFCEDDRELICVVCSVSCEHDTHTVLPVREAAQEHKERFQSYLESLKEKLEDVLKLQRKEELKEAKFENLFKSQRKRITKEFEKLEQILEKEKSCHLRHLEDKEKRSLLSIREKMTKLKEQRSALGSLIAEIEQKCMQHEMELLKEVKSISSRYEGVILAHRDVEPYKDEKEEDYPPMKIMETLEWRWIRSFAAEVTLDPDTAHRRLILSDDGRSVRDGEREQCLPYTPQRYDVAPIVLGGERMVSGRHYWEVEVGDKTSWILGVCDDFVTRLGDITASPEDGYWLVWLRDGEYRALTYPPTFLTPSVPPTAVGLFLDYEAGRLSLYNVDDRSLLFTFSGASFPPTLRPLFCPEVNEEGKNAGALCIQLVTG</sequence>
<dbReference type="InterPro" id="IPR003879">
    <property type="entry name" value="Butyrophylin_SPRY"/>
</dbReference>
<evidence type="ECO:0000256" key="1">
    <source>
        <dbReference type="ARBA" id="ARBA00022723"/>
    </source>
</evidence>
<dbReference type="Pfam" id="PF15227">
    <property type="entry name" value="zf-C3HC4_4"/>
    <property type="match status" value="1"/>
</dbReference>
<keyword evidence="11" id="KW-1185">Reference proteome</keyword>
<dbReference type="SMART" id="SM00449">
    <property type="entry name" value="SPRY"/>
    <property type="match status" value="1"/>
</dbReference>
<gene>
    <name evidence="10" type="ORF">NDU88_001416</name>
</gene>
<dbReference type="Gene3D" id="3.30.40.10">
    <property type="entry name" value="Zinc/RING finger domain, C3HC4 (zinc finger)"/>
    <property type="match status" value="1"/>
</dbReference>
<evidence type="ECO:0000256" key="2">
    <source>
        <dbReference type="ARBA" id="ARBA00022771"/>
    </source>
</evidence>
<feature type="coiled-coil region" evidence="6">
    <location>
        <begin position="129"/>
        <end position="163"/>
    </location>
</feature>
<dbReference type="PANTHER" id="PTHR24103">
    <property type="entry name" value="E3 UBIQUITIN-PROTEIN LIGASE TRIM"/>
    <property type="match status" value="1"/>
</dbReference>
<feature type="domain" description="B box-type" evidence="8">
    <location>
        <begin position="87"/>
        <end position="128"/>
    </location>
</feature>
<dbReference type="Pfam" id="PF00622">
    <property type="entry name" value="SPRY"/>
    <property type="match status" value="1"/>
</dbReference>
<comment type="caution">
    <text evidence="10">The sequence shown here is derived from an EMBL/GenBank/DDBJ whole genome shotgun (WGS) entry which is preliminary data.</text>
</comment>
<protein>
    <submittedName>
        <fullName evidence="10">Uncharacterized protein</fullName>
    </submittedName>
</protein>
<keyword evidence="4 6" id="KW-0175">Coiled coil</keyword>
<dbReference type="InterPro" id="IPR001841">
    <property type="entry name" value="Znf_RING"/>
</dbReference>
<dbReference type="SUPFAM" id="SSF49899">
    <property type="entry name" value="Concanavalin A-like lectins/glucanases"/>
    <property type="match status" value="1"/>
</dbReference>
<dbReference type="InterPro" id="IPR001870">
    <property type="entry name" value="B30.2/SPRY"/>
</dbReference>
<dbReference type="PROSITE" id="PS50188">
    <property type="entry name" value="B302_SPRY"/>
    <property type="match status" value="1"/>
</dbReference>
<reference evidence="10" key="1">
    <citation type="journal article" date="2022" name="bioRxiv">
        <title>Sequencing and chromosome-scale assembly of the giantPleurodeles waltlgenome.</title>
        <authorList>
            <person name="Brown T."/>
            <person name="Elewa A."/>
            <person name="Iarovenko S."/>
            <person name="Subramanian E."/>
            <person name="Araus A.J."/>
            <person name="Petzold A."/>
            <person name="Susuki M."/>
            <person name="Suzuki K.-i.T."/>
            <person name="Hayashi T."/>
            <person name="Toyoda A."/>
            <person name="Oliveira C."/>
            <person name="Osipova E."/>
            <person name="Leigh N.D."/>
            <person name="Simon A."/>
            <person name="Yun M.H."/>
        </authorList>
    </citation>
    <scope>NUCLEOTIDE SEQUENCE</scope>
    <source>
        <strain evidence="10">20211129_DDA</strain>
        <tissue evidence="10">Liver</tissue>
    </source>
</reference>
<keyword evidence="2 5" id="KW-0863">Zinc-finger</keyword>
<dbReference type="CDD" id="cd16594">
    <property type="entry name" value="RING-HC_TRIM7-like_C-IV"/>
    <property type="match status" value="1"/>
</dbReference>
<keyword evidence="3" id="KW-0862">Zinc</keyword>
<evidence type="ECO:0000256" key="3">
    <source>
        <dbReference type="ARBA" id="ARBA00022833"/>
    </source>
</evidence>
<evidence type="ECO:0000256" key="5">
    <source>
        <dbReference type="PROSITE-ProRule" id="PRU00024"/>
    </source>
</evidence>
<dbReference type="SUPFAM" id="SSF57845">
    <property type="entry name" value="B-box zinc-binding domain"/>
    <property type="match status" value="1"/>
</dbReference>
<dbReference type="PROSITE" id="PS50089">
    <property type="entry name" value="ZF_RING_2"/>
    <property type="match status" value="1"/>
</dbReference>
<dbReference type="InterPro" id="IPR013083">
    <property type="entry name" value="Znf_RING/FYVE/PHD"/>
</dbReference>
<dbReference type="PRINTS" id="PR01407">
    <property type="entry name" value="BUTYPHLNCDUF"/>
</dbReference>
<dbReference type="SMART" id="SM00336">
    <property type="entry name" value="BBOX"/>
    <property type="match status" value="1"/>
</dbReference>
<dbReference type="Gene3D" id="2.60.120.920">
    <property type="match status" value="1"/>
</dbReference>
<dbReference type="EMBL" id="JANPWB010000010">
    <property type="protein sequence ID" value="KAJ1134970.1"/>
    <property type="molecule type" value="Genomic_DNA"/>
</dbReference>
<dbReference type="InterPro" id="IPR050143">
    <property type="entry name" value="TRIM/RBCC"/>
</dbReference>
<dbReference type="Pfam" id="PF00643">
    <property type="entry name" value="zf-B_box"/>
    <property type="match status" value="1"/>
</dbReference>
<evidence type="ECO:0000259" key="8">
    <source>
        <dbReference type="PROSITE" id="PS50119"/>
    </source>
</evidence>
<dbReference type="Gene3D" id="3.30.160.60">
    <property type="entry name" value="Classic Zinc Finger"/>
    <property type="match status" value="1"/>
</dbReference>
<evidence type="ECO:0000313" key="11">
    <source>
        <dbReference type="Proteomes" id="UP001066276"/>
    </source>
</evidence>
<dbReference type="InterPro" id="IPR013320">
    <property type="entry name" value="ConA-like_dom_sf"/>
</dbReference>
<dbReference type="InterPro" id="IPR006574">
    <property type="entry name" value="PRY"/>
</dbReference>
<evidence type="ECO:0000259" key="9">
    <source>
        <dbReference type="PROSITE" id="PS50188"/>
    </source>
</evidence>
<accession>A0AAV7Q486</accession>